<dbReference type="Gene3D" id="3.40.190.10">
    <property type="entry name" value="Periplasmic binding protein-like II"/>
    <property type="match status" value="2"/>
</dbReference>
<keyword evidence="1 2" id="KW-0732">Signal</keyword>
<proteinExistence type="predicted"/>
<dbReference type="PANTHER" id="PTHR30006">
    <property type="entry name" value="THIAMINE-BINDING PERIPLASMIC PROTEIN-RELATED"/>
    <property type="match status" value="1"/>
</dbReference>
<dbReference type="PANTHER" id="PTHR30006:SF2">
    <property type="entry name" value="ABC TRANSPORTER SUBSTRATE-BINDING PROTEIN"/>
    <property type="match status" value="1"/>
</dbReference>
<evidence type="ECO:0000256" key="1">
    <source>
        <dbReference type="ARBA" id="ARBA00022729"/>
    </source>
</evidence>
<name>A0ABS4VRG7_9PSEU</name>
<protein>
    <submittedName>
        <fullName evidence="3">Iron(III) transport system substrate-binding protein</fullName>
    </submittedName>
</protein>
<feature type="signal peptide" evidence="2">
    <location>
        <begin position="1"/>
        <end position="21"/>
    </location>
</feature>
<dbReference type="InterPro" id="IPR006059">
    <property type="entry name" value="SBP"/>
</dbReference>
<sequence length="380" mass="39927">MKRTRLSVLGAALAACSLLLAGCGGGAAEGGAGSVTEQMLAMPPVDDTAGLVIDGEQVADAELLEAARGDKLVWFTGSGSESAELTADRFTEETGVEVEVTRMPSSKLNERVLSEAGAGRLSAGVVTITDPLLAEGLAEQGVYVPYTEMPTHDVLAGTENVTWADGAFYTSYYSAYAFAYNSRAVAEADVPASWNDLLDPKWKGRMGVVNAGAGGTVQGLAAFQEQVMGGDYWAGLAAQGPRFFDTTSVQLEALARGEIEIATAGFNSTYGAQKSGAPIKLVVPQEGVSGTFNMQGLTSAGQQSPAAKLFMNWTWSKAGQQFAAAQGFIGARTDIEQVPTGEYRLPKADDATFVVYTPEEAEQHGADVVRRWNETFGFNG</sequence>
<evidence type="ECO:0000313" key="3">
    <source>
        <dbReference type="EMBL" id="MBP2366499.1"/>
    </source>
</evidence>
<organism evidence="3 4">
    <name type="scientific">Pseudonocardia parietis</name>
    <dbReference type="NCBI Taxonomy" id="570936"/>
    <lineage>
        <taxon>Bacteria</taxon>
        <taxon>Bacillati</taxon>
        <taxon>Actinomycetota</taxon>
        <taxon>Actinomycetes</taxon>
        <taxon>Pseudonocardiales</taxon>
        <taxon>Pseudonocardiaceae</taxon>
        <taxon>Pseudonocardia</taxon>
    </lineage>
</organism>
<evidence type="ECO:0000313" key="4">
    <source>
        <dbReference type="Proteomes" id="UP001519295"/>
    </source>
</evidence>
<accession>A0ABS4VRG7</accession>
<dbReference type="Proteomes" id="UP001519295">
    <property type="component" value="Unassembled WGS sequence"/>
</dbReference>
<reference evidence="3 4" key="1">
    <citation type="submission" date="2021-03" db="EMBL/GenBank/DDBJ databases">
        <title>Sequencing the genomes of 1000 actinobacteria strains.</title>
        <authorList>
            <person name="Klenk H.-P."/>
        </authorList>
    </citation>
    <scope>NUCLEOTIDE SEQUENCE [LARGE SCALE GENOMIC DNA]</scope>
    <source>
        <strain evidence="3 4">DSM 45256</strain>
    </source>
</reference>
<dbReference type="RefSeq" id="WP_210026561.1">
    <property type="nucleotide sequence ID" value="NZ_JAGINU010000001.1"/>
</dbReference>
<comment type="caution">
    <text evidence="3">The sequence shown here is derived from an EMBL/GenBank/DDBJ whole genome shotgun (WGS) entry which is preliminary data.</text>
</comment>
<dbReference type="Pfam" id="PF13416">
    <property type="entry name" value="SBP_bac_8"/>
    <property type="match status" value="1"/>
</dbReference>
<keyword evidence="4" id="KW-1185">Reference proteome</keyword>
<feature type="chain" id="PRO_5046897821" evidence="2">
    <location>
        <begin position="22"/>
        <end position="380"/>
    </location>
</feature>
<dbReference type="SUPFAM" id="SSF53850">
    <property type="entry name" value="Periplasmic binding protein-like II"/>
    <property type="match status" value="1"/>
</dbReference>
<dbReference type="PROSITE" id="PS51257">
    <property type="entry name" value="PROKAR_LIPOPROTEIN"/>
    <property type="match status" value="1"/>
</dbReference>
<dbReference type="EMBL" id="JAGINU010000001">
    <property type="protein sequence ID" value="MBP2366499.1"/>
    <property type="molecule type" value="Genomic_DNA"/>
</dbReference>
<evidence type="ECO:0000256" key="2">
    <source>
        <dbReference type="SAM" id="SignalP"/>
    </source>
</evidence>
<gene>
    <name evidence="3" type="ORF">JOF36_002195</name>
</gene>